<sequence>MKKNIQKIITFALSAIIAFSLISCNRDNEQPAPPTNEHEEKGHDSWAKVEIIVHEGHLHGKLFHGNGLLIDVPILPKKQFITYEIDKNGYIKTTREDMRVTRDGKDKNGKDKYKFYRVKKDDNAPIVVTTGEPDLNGEPRATRYAMEIIYYNSKGERMNSQFLTPEMLDIHQHFFTVKQYSNWVTGENFGDGKKFITDLYSYTYRDTDPENGMFNVTKGTKLTNDPIGLKGYFFFKKNLAKFNMTVQLRHLYVSKYNQDGTTSPANEPHKRLLTSGTTDFLKDIPFIVVGYNDGEDQFFKSLAKYYNITPQKVVEYILEADQAGETEGDPINSFYM</sequence>
<dbReference type="KEGG" id="bcad:DBX24_07580"/>
<dbReference type="AlphaFoldDB" id="A0A6P1QYG2"/>
<evidence type="ECO:0000313" key="1">
    <source>
        <dbReference type="EMBL" id="QHN65750.1"/>
    </source>
</evidence>
<evidence type="ECO:0000313" key="2">
    <source>
        <dbReference type="Proteomes" id="UP000464318"/>
    </source>
</evidence>
<dbReference type="OrthoDB" id="1014446at2"/>
<proteinExistence type="predicted"/>
<protein>
    <submittedName>
        <fullName evidence="1">Uncharacterized protein</fullName>
    </submittedName>
</protein>
<gene>
    <name evidence="1" type="ORF">DBX24_07580</name>
</gene>
<dbReference type="Proteomes" id="UP000464318">
    <property type="component" value="Chromosome"/>
</dbReference>
<dbReference type="RefSeq" id="WP_160224471.1">
    <property type="nucleotide sequence ID" value="NZ_CP029149.1"/>
</dbReference>
<name>A0A6P1QYG2_9FLAO</name>
<keyword evidence="2" id="KW-1185">Reference proteome</keyword>
<dbReference type="PROSITE" id="PS51257">
    <property type="entry name" value="PROKAR_LIPOPROTEIN"/>
    <property type="match status" value="1"/>
</dbReference>
<organism evidence="1 2">
    <name type="scientific">Bergeyella cardium</name>
    <dbReference type="NCBI Taxonomy" id="1585976"/>
    <lineage>
        <taxon>Bacteria</taxon>
        <taxon>Pseudomonadati</taxon>
        <taxon>Bacteroidota</taxon>
        <taxon>Flavobacteriia</taxon>
        <taxon>Flavobacteriales</taxon>
        <taxon>Weeksellaceae</taxon>
        <taxon>Bergeyella</taxon>
    </lineage>
</organism>
<dbReference type="EMBL" id="CP029149">
    <property type="protein sequence ID" value="QHN65750.1"/>
    <property type="molecule type" value="Genomic_DNA"/>
</dbReference>
<reference evidence="1 2" key="1">
    <citation type="submission" date="2018-04" db="EMBL/GenBank/DDBJ databases">
        <title>Characteristic and Complete Genome Sequencing of A Novel Member of Infective Endocarditis Causative Bacteria: Bergeyella cardium QL-PH.</title>
        <authorList>
            <person name="Pan H."/>
            <person name="Sun E."/>
            <person name="Zhang Y."/>
        </authorList>
    </citation>
    <scope>NUCLEOTIDE SEQUENCE [LARGE SCALE GENOMIC DNA]</scope>
    <source>
        <strain evidence="1 2">HPQL</strain>
    </source>
</reference>
<accession>A0A6P1QYG2</accession>